<keyword evidence="3" id="KW-1185">Reference proteome</keyword>
<keyword evidence="1" id="KW-0812">Transmembrane</keyword>
<keyword evidence="1" id="KW-0472">Membrane</keyword>
<sequence length="178" mass="19614">MSLLKPVAVELFEMQAFEMYSILVNIGPLSVYYITLKKILGMNLKLFPLIMLLLLTLTSQSKVFAVETDTTHAMQLQQVKTEHQTKHPRTKHHSDTAAATQQMDSNTHTCCKASSSSQYHSKCQQSGSCSSGHCLSSVVLPTTTSSTPLPEKALELSLYTTFTPSHPSSIPYRPPIIG</sequence>
<dbReference type="EMBL" id="NDXW01000001">
    <property type="protein sequence ID" value="RDH43354.1"/>
    <property type="molecule type" value="Genomic_DNA"/>
</dbReference>
<evidence type="ECO:0000313" key="3">
    <source>
        <dbReference type="Proteomes" id="UP000257039"/>
    </source>
</evidence>
<dbReference type="Proteomes" id="UP000257039">
    <property type="component" value="Unassembled WGS sequence"/>
</dbReference>
<comment type="caution">
    <text evidence="2">The sequence shown here is derived from an EMBL/GenBank/DDBJ whole genome shotgun (WGS) entry which is preliminary data.</text>
</comment>
<name>A0A4P9VLU9_9GAMM</name>
<proteinExistence type="predicted"/>
<feature type="transmembrane region" description="Helical" evidence="1">
    <location>
        <begin position="16"/>
        <end position="34"/>
    </location>
</feature>
<dbReference type="RefSeq" id="WP_094786697.1">
    <property type="nucleotide sequence ID" value="NZ_NDXW01000001.1"/>
</dbReference>
<gene>
    <name evidence="2" type="ORF">B9G39_07840</name>
</gene>
<evidence type="ECO:0000256" key="1">
    <source>
        <dbReference type="SAM" id="Phobius"/>
    </source>
</evidence>
<reference evidence="2 3" key="1">
    <citation type="submission" date="2017-04" db="EMBL/GenBank/DDBJ databases">
        <title>Draft genome sequence of Zooshikella ganghwensis VG4 isolated from Red Sea sediments.</title>
        <authorList>
            <person name="Rehman Z."/>
            <person name="Alam I."/>
            <person name="Kamau A."/>
            <person name="Bajic V."/>
            <person name="Leiknes T."/>
        </authorList>
    </citation>
    <scope>NUCLEOTIDE SEQUENCE [LARGE SCALE GENOMIC DNA]</scope>
    <source>
        <strain evidence="2 3">VG4</strain>
    </source>
</reference>
<organism evidence="2 3">
    <name type="scientific">Zooshikella ganghwensis</name>
    <dbReference type="NCBI Taxonomy" id="202772"/>
    <lineage>
        <taxon>Bacteria</taxon>
        <taxon>Pseudomonadati</taxon>
        <taxon>Pseudomonadota</taxon>
        <taxon>Gammaproteobacteria</taxon>
        <taxon>Oceanospirillales</taxon>
        <taxon>Zooshikellaceae</taxon>
        <taxon>Zooshikella</taxon>
    </lineage>
</organism>
<dbReference type="AlphaFoldDB" id="A0A4P9VLU9"/>
<accession>A0A4P9VLU9</accession>
<feature type="transmembrane region" description="Helical" evidence="1">
    <location>
        <begin position="46"/>
        <end position="65"/>
    </location>
</feature>
<evidence type="ECO:0000313" key="2">
    <source>
        <dbReference type="EMBL" id="RDH43354.1"/>
    </source>
</evidence>
<protein>
    <submittedName>
        <fullName evidence="2">Uncharacterized protein</fullName>
    </submittedName>
</protein>
<keyword evidence="1" id="KW-1133">Transmembrane helix</keyword>